<feature type="region of interest" description="Disordered" evidence="1">
    <location>
        <begin position="1"/>
        <end position="24"/>
    </location>
</feature>
<evidence type="ECO:0000256" key="1">
    <source>
        <dbReference type="SAM" id="MobiDB-lite"/>
    </source>
</evidence>
<organism evidence="2 3">
    <name type="scientific">Panagrolaimus davidi</name>
    <dbReference type="NCBI Taxonomy" id="227884"/>
    <lineage>
        <taxon>Eukaryota</taxon>
        <taxon>Metazoa</taxon>
        <taxon>Ecdysozoa</taxon>
        <taxon>Nematoda</taxon>
        <taxon>Chromadorea</taxon>
        <taxon>Rhabditida</taxon>
        <taxon>Tylenchina</taxon>
        <taxon>Panagrolaimomorpha</taxon>
        <taxon>Panagrolaimoidea</taxon>
        <taxon>Panagrolaimidae</taxon>
        <taxon>Panagrolaimus</taxon>
    </lineage>
</organism>
<sequence>MAPRKNKISNSKSTSNKKNPNGISALSKNDSDVFAFISPVGNQLEMLVFGCETEELLYCTDITNVQQFISDIPKAFDPKFKAIILQVLTFTNEKYPNNIQFCEILKKKLDSTKIPYFFLSDLNFILIQSIICGDMKINIGQNVAIVLYEKAFKLEYTKNGYKLIEIIFDEKEMPKMMNIQKVLVSADKNQRKFMSIFKSNNPIIIDINSQEKDIESIIEIKKWMLDKSYTKNHVIPITLRKYNIGYEFGGTDFTLMPTDFGTVLPYEKSVICSKTCLKYFIGYRENDKEKAKFKYLKHKIFKLDGEAHDFKITLKIDENNFPTYQIENIVHKCIVNFPKFCDLYKKEMIALENYPIIGILENYSLICIRKNGKFEFLESWGGQWGNPMHISFDKKKPQFGKIAEETLVKHGKYGIQEL</sequence>
<feature type="compositionally biased region" description="Low complexity" evidence="1">
    <location>
        <begin position="8"/>
        <end position="21"/>
    </location>
</feature>
<dbReference type="Proteomes" id="UP000887578">
    <property type="component" value="Unplaced"/>
</dbReference>
<evidence type="ECO:0000313" key="2">
    <source>
        <dbReference type="Proteomes" id="UP000887578"/>
    </source>
</evidence>
<proteinExistence type="predicted"/>
<keyword evidence="2" id="KW-1185">Reference proteome</keyword>
<protein>
    <submittedName>
        <fullName evidence="3">Uncharacterized protein</fullName>
    </submittedName>
</protein>
<evidence type="ECO:0000313" key="3">
    <source>
        <dbReference type="WBParaSite" id="PDA_v2.g7892.t1"/>
    </source>
</evidence>
<dbReference type="AlphaFoldDB" id="A0A914R8H7"/>
<dbReference type="WBParaSite" id="PDA_v2.g7892.t1">
    <property type="protein sequence ID" value="PDA_v2.g7892.t1"/>
    <property type="gene ID" value="PDA_v2.g7892"/>
</dbReference>
<name>A0A914R8H7_9BILA</name>
<reference evidence="3" key="1">
    <citation type="submission" date="2022-11" db="UniProtKB">
        <authorList>
            <consortium name="WormBaseParasite"/>
        </authorList>
    </citation>
    <scope>IDENTIFICATION</scope>
</reference>
<accession>A0A914R8H7</accession>